<dbReference type="Proteomes" id="UP000826462">
    <property type="component" value="Chromosome 2"/>
</dbReference>
<name>A0ABX8UXD3_9BURK</name>
<dbReference type="EMBL" id="CP080096">
    <property type="protein sequence ID" value="QYD73683.1"/>
    <property type="molecule type" value="Genomic_DNA"/>
</dbReference>
<evidence type="ECO:0000313" key="1">
    <source>
        <dbReference type="EMBL" id="QYD73683.1"/>
    </source>
</evidence>
<sequence>MQSDLQHAGVLTDEAGQRFVAAGKHYYAVRNDPANGTWRVVQPQDPAKPGIPIGLDPGGQWRVRHDVGLAGGRALPTRAQIENDLRQTQATLVHLLDRRFDVYRRIHDTQDLIRRYDAFQVQTRADRQSVRTDLDFWQGMFDYFTAAVGRDAADPSFQTTLEQARVQIERKRNLMHALQRMIDEHDTHLGTLRSRIDTMTADLEHIRQSVPRTNQRIRQLAAQLNDFE</sequence>
<dbReference type="RefSeq" id="WP_219803537.1">
    <property type="nucleotide sequence ID" value="NZ_CP080096.1"/>
</dbReference>
<gene>
    <name evidence="1" type="ORF">KZJ38_29205</name>
</gene>
<protein>
    <submittedName>
        <fullName evidence="1">Uncharacterized protein</fullName>
    </submittedName>
</protein>
<organism evidence="1 2">
    <name type="scientific">Paraburkholderia edwinii</name>
    <dbReference type="NCBI Taxonomy" id="2861782"/>
    <lineage>
        <taxon>Bacteria</taxon>
        <taxon>Pseudomonadati</taxon>
        <taxon>Pseudomonadota</taxon>
        <taxon>Betaproteobacteria</taxon>
        <taxon>Burkholderiales</taxon>
        <taxon>Burkholderiaceae</taxon>
        <taxon>Paraburkholderia</taxon>
    </lineage>
</organism>
<reference evidence="1 2" key="1">
    <citation type="submission" date="2021-07" db="EMBL/GenBank/DDBJ databases">
        <title>Paraburkholderia edwinii protects Aspergillus sp. from phenazines by acting as a toxin sponge.</title>
        <authorList>
            <person name="Dahlstrom K.M."/>
            <person name="Newman D.K."/>
        </authorList>
    </citation>
    <scope>NUCLEOTIDE SEQUENCE [LARGE SCALE GENOMIC DNA]</scope>
    <source>
        <strain evidence="1 2">Pe01</strain>
    </source>
</reference>
<proteinExistence type="predicted"/>
<keyword evidence="2" id="KW-1185">Reference proteome</keyword>
<accession>A0ABX8UXD3</accession>
<evidence type="ECO:0000313" key="2">
    <source>
        <dbReference type="Proteomes" id="UP000826462"/>
    </source>
</evidence>